<dbReference type="PANTHER" id="PTHR21089">
    <property type="entry name" value="SHIKIMATE DEHYDROGENASE"/>
    <property type="match status" value="1"/>
</dbReference>
<dbReference type="CDD" id="cd01065">
    <property type="entry name" value="NAD_bind_Shikimate_DH"/>
    <property type="match status" value="1"/>
</dbReference>
<feature type="binding site" evidence="8">
    <location>
        <position position="103"/>
    </location>
    <ligand>
        <name>shikimate</name>
        <dbReference type="ChEBI" id="CHEBI:36208"/>
    </ligand>
</feature>
<dbReference type="Pfam" id="PF01488">
    <property type="entry name" value="Shikimate_DH"/>
    <property type="match status" value="1"/>
</dbReference>
<feature type="binding site" evidence="8">
    <location>
        <begin position="14"/>
        <end position="16"/>
    </location>
    <ligand>
        <name>shikimate</name>
        <dbReference type="ChEBI" id="CHEBI:36208"/>
    </ligand>
</feature>
<keyword evidence="6 8" id="KW-0057">Aromatic amino acid biosynthesis</keyword>
<dbReference type="GO" id="GO:0008652">
    <property type="term" value="P:amino acid biosynthetic process"/>
    <property type="evidence" value="ECO:0007669"/>
    <property type="project" value="UniProtKB-KW"/>
</dbReference>
<evidence type="ECO:0000313" key="13">
    <source>
        <dbReference type="Proteomes" id="UP000175691"/>
    </source>
</evidence>
<dbReference type="AlphaFoldDB" id="A0A1E7ZD93"/>
<sequence>MKKFAVFGNPISHSLSPAIHHMFAELTGEDIHYDKIEAPVDGFEQAVNAFFADELAVGCNVTVPFKEKAFVLSEANCNPEAKTAKAVNTLHREGNALFGYTTDGMGLVADLLNATELKGKRILLIGAGGAARGVVQPLLGSEPELLMITNRTLAKAESIVTDIKHDAFCAVSIEEAKKQLPDVIINCTSASLTGDLPMVSDGLFSQCKLAYDMVYSAKATSFMNYAKEQGARSTKDGFGMLVEQAAAAFTIWTGKTPETAGVIQKLRP</sequence>
<organism evidence="12 13">
    <name type="scientific">Alteromonas confluentis</name>
    <dbReference type="NCBI Taxonomy" id="1656094"/>
    <lineage>
        <taxon>Bacteria</taxon>
        <taxon>Pseudomonadati</taxon>
        <taxon>Pseudomonadota</taxon>
        <taxon>Gammaproteobacteria</taxon>
        <taxon>Alteromonadales</taxon>
        <taxon>Alteromonadaceae</taxon>
        <taxon>Alteromonas/Salinimonas group</taxon>
        <taxon>Alteromonas</taxon>
    </lineage>
</organism>
<evidence type="ECO:0000256" key="5">
    <source>
        <dbReference type="ARBA" id="ARBA00023002"/>
    </source>
</evidence>
<feature type="binding site" evidence="8">
    <location>
        <position position="244"/>
    </location>
    <ligand>
        <name>shikimate</name>
        <dbReference type="ChEBI" id="CHEBI:36208"/>
    </ligand>
</feature>
<dbReference type="InterPro" id="IPR036291">
    <property type="entry name" value="NAD(P)-bd_dom_sf"/>
</dbReference>
<dbReference type="Proteomes" id="UP000175691">
    <property type="component" value="Unassembled WGS sequence"/>
</dbReference>
<dbReference type="GO" id="GO:0005829">
    <property type="term" value="C:cytosol"/>
    <property type="evidence" value="ECO:0007669"/>
    <property type="project" value="TreeGrafter"/>
</dbReference>
<dbReference type="GO" id="GO:0009423">
    <property type="term" value="P:chorismate biosynthetic process"/>
    <property type="evidence" value="ECO:0007669"/>
    <property type="project" value="UniProtKB-UniRule"/>
</dbReference>
<evidence type="ECO:0000256" key="8">
    <source>
        <dbReference type="HAMAP-Rule" id="MF_00222"/>
    </source>
</evidence>
<dbReference type="UniPathway" id="UPA00053">
    <property type="reaction ID" value="UER00087"/>
</dbReference>
<feature type="binding site" evidence="8">
    <location>
        <position position="237"/>
    </location>
    <ligand>
        <name>NADP(+)</name>
        <dbReference type="ChEBI" id="CHEBI:58349"/>
    </ligand>
</feature>
<comment type="caution">
    <text evidence="8">Lacks conserved residue(s) required for the propagation of feature annotation.</text>
</comment>
<keyword evidence="5 8" id="KW-0560">Oxidoreductase</keyword>
<evidence type="ECO:0000256" key="3">
    <source>
        <dbReference type="ARBA" id="ARBA00022605"/>
    </source>
</evidence>
<dbReference type="RefSeq" id="WP_070124297.1">
    <property type="nucleotide sequence ID" value="NZ_MDHN01000013.1"/>
</dbReference>
<dbReference type="SUPFAM" id="SSF53223">
    <property type="entry name" value="Aminoacid dehydrogenase-like, N-terminal domain"/>
    <property type="match status" value="1"/>
</dbReference>
<evidence type="ECO:0000256" key="2">
    <source>
        <dbReference type="ARBA" id="ARBA00012962"/>
    </source>
</evidence>
<dbReference type="GO" id="GO:0050661">
    <property type="term" value="F:NADP binding"/>
    <property type="evidence" value="ECO:0007669"/>
    <property type="project" value="InterPro"/>
</dbReference>
<name>A0A1E7ZD93_9ALTE</name>
<dbReference type="NCBIfam" id="NF001310">
    <property type="entry name" value="PRK00258.1-2"/>
    <property type="match status" value="1"/>
</dbReference>
<feature type="binding site" evidence="8">
    <location>
        <position position="88"/>
    </location>
    <ligand>
        <name>shikimate</name>
        <dbReference type="ChEBI" id="CHEBI:36208"/>
    </ligand>
</feature>
<feature type="domain" description="Quinate/shikimate 5-dehydrogenase/glutamyl-tRNA reductase" evidence="9">
    <location>
        <begin position="115"/>
        <end position="191"/>
    </location>
</feature>
<feature type="binding site" evidence="8">
    <location>
        <position position="215"/>
    </location>
    <ligand>
        <name>shikimate</name>
        <dbReference type="ChEBI" id="CHEBI:36208"/>
    </ligand>
</feature>
<dbReference type="Gene3D" id="3.40.50.10860">
    <property type="entry name" value="Leucine Dehydrogenase, chain A, domain 1"/>
    <property type="match status" value="1"/>
</dbReference>
<evidence type="ECO:0000256" key="6">
    <source>
        <dbReference type="ARBA" id="ARBA00023141"/>
    </source>
</evidence>
<dbReference type="HAMAP" id="MF_00222">
    <property type="entry name" value="Shikimate_DH_AroE"/>
    <property type="match status" value="1"/>
</dbReference>
<dbReference type="Gene3D" id="3.40.50.720">
    <property type="entry name" value="NAD(P)-binding Rossmann-like Domain"/>
    <property type="match status" value="1"/>
</dbReference>
<feature type="binding site" evidence="8">
    <location>
        <position position="62"/>
    </location>
    <ligand>
        <name>shikimate</name>
        <dbReference type="ChEBI" id="CHEBI:36208"/>
    </ligand>
</feature>
<dbReference type="InterPro" id="IPR011342">
    <property type="entry name" value="Shikimate_DH"/>
</dbReference>
<comment type="subunit">
    <text evidence="8">Homodimer.</text>
</comment>
<protein>
    <recommendedName>
        <fullName evidence="2 8">Shikimate dehydrogenase (NADP(+))</fullName>
        <shortName evidence="8">SDH</shortName>
        <ecNumber evidence="2 8">1.1.1.25</ecNumber>
    </recommendedName>
</protein>
<comment type="catalytic activity">
    <reaction evidence="7 8">
        <text>shikimate + NADP(+) = 3-dehydroshikimate + NADPH + H(+)</text>
        <dbReference type="Rhea" id="RHEA:17737"/>
        <dbReference type="ChEBI" id="CHEBI:15378"/>
        <dbReference type="ChEBI" id="CHEBI:16630"/>
        <dbReference type="ChEBI" id="CHEBI:36208"/>
        <dbReference type="ChEBI" id="CHEBI:57783"/>
        <dbReference type="ChEBI" id="CHEBI:58349"/>
        <dbReference type="EC" id="1.1.1.25"/>
    </reaction>
</comment>
<dbReference type="Pfam" id="PF08501">
    <property type="entry name" value="Shikimate_dh_N"/>
    <property type="match status" value="1"/>
</dbReference>
<dbReference type="InterPro" id="IPR006151">
    <property type="entry name" value="Shikm_DH/Glu-tRNA_Rdtase"/>
</dbReference>
<comment type="caution">
    <text evidence="12">The sequence shown here is derived from an EMBL/GenBank/DDBJ whole genome shotgun (WGS) entry which is preliminary data.</text>
</comment>
<dbReference type="InterPro" id="IPR046346">
    <property type="entry name" value="Aminoacid_DH-like_N_sf"/>
</dbReference>
<comment type="pathway">
    <text evidence="1 8">Metabolic intermediate biosynthesis; chorismate biosynthesis; chorismate from D-erythrose 4-phosphate and phosphoenolpyruvate: step 4/7.</text>
</comment>
<reference evidence="12 13" key="1">
    <citation type="submission" date="2016-08" db="EMBL/GenBank/DDBJ databases">
        <authorList>
            <person name="Seilhamer J.J."/>
        </authorList>
    </citation>
    <scope>NUCLEOTIDE SEQUENCE [LARGE SCALE GENOMIC DNA]</scope>
    <source>
        <strain evidence="12 13">KCTC 42603</strain>
    </source>
</reference>
<dbReference type="EC" id="1.1.1.25" evidence="2 8"/>
<feature type="domain" description="Shikimate dehydrogenase substrate binding N-terminal" evidence="10">
    <location>
        <begin position="6"/>
        <end position="90"/>
    </location>
</feature>
<gene>
    <name evidence="8" type="primary">aroE</name>
    <name evidence="12" type="ORF">BFC18_06985</name>
</gene>
<dbReference type="Pfam" id="PF18317">
    <property type="entry name" value="SDH_C"/>
    <property type="match status" value="1"/>
</dbReference>
<feature type="binding site" evidence="8">
    <location>
        <begin position="126"/>
        <end position="130"/>
    </location>
    <ligand>
        <name>NADP(+)</name>
        <dbReference type="ChEBI" id="CHEBI:58349"/>
    </ligand>
</feature>
<comment type="function">
    <text evidence="8">Involved in the biosynthesis of the chorismate, which leads to the biosynthesis of aromatic amino acids. Catalyzes the reversible NADPH linked reduction of 3-dehydroshikimate (DHSA) to yield shikimate (SA).</text>
</comment>
<dbReference type="InterPro" id="IPR041121">
    <property type="entry name" value="SDH_C"/>
</dbReference>
<dbReference type="GO" id="GO:0004764">
    <property type="term" value="F:shikimate 3-dehydrogenase (NADP+) activity"/>
    <property type="evidence" value="ECO:0007669"/>
    <property type="project" value="UniProtKB-UniRule"/>
</dbReference>
<keyword evidence="4 8" id="KW-0521">NADP</keyword>
<keyword evidence="3 8" id="KW-0028">Amino-acid biosynthesis</keyword>
<evidence type="ECO:0000259" key="10">
    <source>
        <dbReference type="Pfam" id="PF08501"/>
    </source>
</evidence>
<dbReference type="PANTHER" id="PTHR21089:SF1">
    <property type="entry name" value="BIFUNCTIONAL 3-DEHYDROQUINATE DEHYDRATASE_SHIKIMATE DEHYDROGENASE, CHLOROPLASTIC"/>
    <property type="match status" value="1"/>
</dbReference>
<dbReference type="NCBIfam" id="TIGR00507">
    <property type="entry name" value="aroE"/>
    <property type="match status" value="1"/>
</dbReference>
<evidence type="ECO:0000313" key="12">
    <source>
        <dbReference type="EMBL" id="OFC71477.1"/>
    </source>
</evidence>
<evidence type="ECO:0000259" key="11">
    <source>
        <dbReference type="Pfam" id="PF18317"/>
    </source>
</evidence>
<feature type="active site" description="Proton acceptor" evidence="8">
    <location>
        <position position="66"/>
    </location>
</feature>
<dbReference type="GO" id="GO:0009073">
    <property type="term" value="P:aromatic amino acid family biosynthetic process"/>
    <property type="evidence" value="ECO:0007669"/>
    <property type="project" value="UniProtKB-KW"/>
</dbReference>
<dbReference type="InterPro" id="IPR022893">
    <property type="entry name" value="Shikimate_DH_fam"/>
</dbReference>
<keyword evidence="13" id="KW-1185">Reference proteome</keyword>
<evidence type="ECO:0000259" key="9">
    <source>
        <dbReference type="Pfam" id="PF01488"/>
    </source>
</evidence>
<feature type="domain" description="SDH C-terminal" evidence="11">
    <location>
        <begin position="237"/>
        <end position="267"/>
    </location>
</feature>
<dbReference type="SUPFAM" id="SSF51735">
    <property type="entry name" value="NAD(P)-binding Rossmann-fold domains"/>
    <property type="match status" value="1"/>
</dbReference>
<evidence type="ECO:0000256" key="1">
    <source>
        <dbReference type="ARBA" id="ARBA00004871"/>
    </source>
</evidence>
<dbReference type="InterPro" id="IPR013708">
    <property type="entry name" value="Shikimate_DH-bd_N"/>
</dbReference>
<dbReference type="OrthoDB" id="9776868at2"/>
<accession>A0A1E7ZD93</accession>
<feature type="binding site" evidence="8">
    <location>
        <begin position="150"/>
        <end position="155"/>
    </location>
    <ligand>
        <name>NADP(+)</name>
        <dbReference type="ChEBI" id="CHEBI:58349"/>
    </ligand>
</feature>
<dbReference type="GO" id="GO:0019632">
    <property type="term" value="P:shikimate metabolic process"/>
    <property type="evidence" value="ECO:0007669"/>
    <property type="project" value="InterPro"/>
</dbReference>
<evidence type="ECO:0000256" key="4">
    <source>
        <dbReference type="ARBA" id="ARBA00022857"/>
    </source>
</evidence>
<dbReference type="STRING" id="1656094.BFC18_06985"/>
<feature type="binding site" evidence="8">
    <location>
        <position position="213"/>
    </location>
    <ligand>
        <name>NADP(+)</name>
        <dbReference type="ChEBI" id="CHEBI:58349"/>
    </ligand>
</feature>
<dbReference type="EMBL" id="MDHN01000013">
    <property type="protein sequence ID" value="OFC71477.1"/>
    <property type="molecule type" value="Genomic_DNA"/>
</dbReference>
<evidence type="ECO:0000256" key="7">
    <source>
        <dbReference type="ARBA" id="ARBA00049442"/>
    </source>
</evidence>
<comment type="similarity">
    <text evidence="8">Belongs to the shikimate dehydrogenase family.</text>
</comment>
<proteinExistence type="inferred from homology"/>